<dbReference type="InterPro" id="IPR026345">
    <property type="entry name" value="Adh_isopep-form_adh_dom"/>
</dbReference>
<gene>
    <name evidence="4" type="ORF">MQH31_18120</name>
</gene>
<keyword evidence="1" id="KW-0812">Transmembrane</keyword>
<keyword evidence="5" id="KW-1185">Reference proteome</keyword>
<feature type="domain" description="Cell surface antigen C-terminal" evidence="2">
    <location>
        <begin position="1309"/>
        <end position="1480"/>
    </location>
</feature>
<feature type="domain" description="Adhesin isopeptide-forming adherence" evidence="3">
    <location>
        <begin position="1128"/>
        <end position="1305"/>
    </location>
</feature>
<name>A0AA41QXX2_9MICO</name>
<dbReference type="Gene3D" id="2.60.40.740">
    <property type="match status" value="6"/>
</dbReference>
<feature type="transmembrane region" description="Helical" evidence="1">
    <location>
        <begin position="1844"/>
        <end position="1863"/>
    </location>
</feature>
<dbReference type="EMBL" id="JALGAR010000006">
    <property type="protein sequence ID" value="MCI4659726.1"/>
    <property type="molecule type" value="Genomic_DNA"/>
</dbReference>
<dbReference type="Pfam" id="PF16364">
    <property type="entry name" value="Antigen_C"/>
    <property type="match status" value="1"/>
</dbReference>
<evidence type="ECO:0000313" key="4">
    <source>
        <dbReference type="EMBL" id="MCI4659726.1"/>
    </source>
</evidence>
<reference evidence="4" key="1">
    <citation type="submission" date="2022-03" db="EMBL/GenBank/DDBJ databases">
        <title>Cryobacterium sp. nov. strain ZS14-85, isolated from Antarctic soil.</title>
        <authorList>
            <person name="Li J."/>
            <person name="Niu G."/>
        </authorList>
    </citation>
    <scope>NUCLEOTIDE SEQUENCE</scope>
    <source>
        <strain evidence="4">ZS14-85</strain>
    </source>
</reference>
<organism evidence="4 5">
    <name type="scientific">Cryobacterium zhongshanensis</name>
    <dbReference type="NCBI Taxonomy" id="2928153"/>
    <lineage>
        <taxon>Bacteria</taxon>
        <taxon>Bacillati</taxon>
        <taxon>Actinomycetota</taxon>
        <taxon>Actinomycetes</taxon>
        <taxon>Micrococcales</taxon>
        <taxon>Microbacteriaceae</taxon>
        <taxon>Cryobacterium</taxon>
    </lineage>
</organism>
<evidence type="ECO:0000259" key="2">
    <source>
        <dbReference type="Pfam" id="PF16364"/>
    </source>
</evidence>
<evidence type="ECO:0000256" key="1">
    <source>
        <dbReference type="SAM" id="Phobius"/>
    </source>
</evidence>
<keyword evidence="1" id="KW-1133">Transmembrane helix</keyword>
<evidence type="ECO:0000313" key="5">
    <source>
        <dbReference type="Proteomes" id="UP001165341"/>
    </source>
</evidence>
<accession>A0AA41QXX2</accession>
<dbReference type="Proteomes" id="UP001165341">
    <property type="component" value="Unassembled WGS sequence"/>
</dbReference>
<proteinExistence type="predicted"/>
<dbReference type="RefSeq" id="WP_243013217.1">
    <property type="nucleotide sequence ID" value="NZ_JALGAR010000006.1"/>
</dbReference>
<dbReference type="NCBIfam" id="TIGR04228">
    <property type="entry name" value="isopep_sspB_C2"/>
    <property type="match status" value="1"/>
</dbReference>
<protein>
    <submittedName>
        <fullName evidence="4">LPXTG cell wall anchor domain-containing protein</fullName>
    </submittedName>
</protein>
<keyword evidence="1" id="KW-0472">Membrane</keyword>
<feature type="domain" description="Adhesin isopeptide-forming adherence" evidence="3">
    <location>
        <begin position="970"/>
        <end position="1117"/>
    </location>
</feature>
<comment type="caution">
    <text evidence="4">The sequence shown here is derived from an EMBL/GenBank/DDBJ whole genome shotgun (WGS) entry which is preliminary data.</text>
</comment>
<dbReference type="Pfam" id="PF17998">
    <property type="entry name" value="AgI_II_C2"/>
    <property type="match status" value="2"/>
</dbReference>
<sequence length="1879" mass="197352">MSGSLAASAATGGGGVGGGGGGGGTAAEYWLYTGDNFDGVNDPAQGWGQTSIDYFAGGMEQQARWSDGVGGNRTGINQACGAAIDQAVARSNGTSNRARVIQVGVAVDYIGSQAYMGWGGGQAQMQSWYQGLTAARSWQGQVPQYDNALQVDVFNSFMANIVPQPRIVCVALNDGEGGPANYDLSLDTDKASTFALAGSTATVSDNINTSTPSSIRENINAVVTLRWGGVEGNPKFSSKNVTISNSGTTSSPGFTPGDFGFSAWPAGAFWFDVSVAQQGKMNAAVNHDGGNDARESWSAGTTPPRKVLTSGVASDALGNDEVLASGMFYNAQITARTNGITSSMTISDTIGTDKVFIGAQASDVSSAAYVLDPNGNKTAANITINRSGGKVTVSGTVTSIPDGFQALEYTLIVPTYVMPTKADYTITDDSKVCYTASQTACIAGNSAQTRKITPVPDKVWVLDANGALATADPAQTNQAGVDNKVFSPGADIGAVVNGSVPAKLAENLSSYSLTDDWTDAAKFVDFSDTSKAKVFLNGIDVTSQFDITIVGTTTVATAKATFLNSTKGLTQARSVKLYVGGSFRLDYETDGQITKLTNSGSEKWNNEAVTTNTPAIYTVTPNPDKVWVLDEKGALTTSDPNGTNSAGVDNKTFAPGAGISAVVNGSVPANLGAKLNAYVITDDWTSSATYVDFSDVSKAKVFLDGANVTNQFDIAVIGTKTVATAKATFLNNTAFRAAAGVVKLFITGAFRNTYDTNGALDRLTNAASESWNGKSVETATPALFTVTPTPDKVWVLDEQGGLSTSDKDWSDTAGADGKVFLQNDAVAAVVNGSIPANLGSPLYNYSITDDWTDAAQYVDFTQVALAKVFYNGVDVTAGFDVNIVGTTTVATAKAPFLAATEGLAKDGAVKLIISGVFRADYDTNGQIVTLSNAGTETWNNRTDATNTPPVYTWTPNPNKEVLGSTEESGDKGHSDINGAAVWPGQKLEYSVGVDLRIPAGTARGVKTLAVEDAYDPYFVPDKTSVEFWDSRDNSNPKPVARAAYTLTFDEAAHTFTATFKQSWIDANVGTDGANDKWLTQGWLTMRFTGTVSKAVVAGSSVVNQAFQILNGARTGTEIPTVAIPAVTPVKDSLNTNLIDINGKTVVEGDVILYRLTMDGGPARDKLAYNVHKFGMVDDYDEVHLALSDADITVTEKATGLDVTGKFNVKVTDGVAYVFAKTVDTAGTYGGTIAGDPQASDLAAYDAATIKPLEDPIIDQTLLGKNYWITMKATVTKAEDGYVIQNQASQNIQNTHYATKIVSNPLKAIDPSKDVVVSEETQDASLGGTEVRMNTVFNYRLNSSEIPANRAYTATQWSLTDPFDKVHDQYTGIWAVYANTDIYQGSTLIFKKGDLLQDSAGRESESWTGFFDVTFDEASYTVKIEPTQKYLDLVGTRDDLASSFSAYTKMVRIAPSDKIENKVSESYNKFARDSNIVWTKTIEYPAIEVKKFTLSEGETDGSHSDAKNAYAESADQLKLADLPADAAVGTVALQNGVEVGVRFTNTGDVPLTNVTVADITQDGMRGDLEGLVCAVPAAVVVPPVLNIIQGATVLAADANGMDWVLPSTITTLAAGQTVDCKGTLRGMAPGMTHGDTVVVTGESVFTKALVKAEDAWFAKAPSTPSLEVVKYTLDEGRDAGDRNAAADALALTPEQGTNGVQVGFDVTNTGDEPLKKLAFVDQVDASTTGTVTDVKWLDPLVPAVSSDPAVPAAAAPVTIGGTQYTPRPLTDLTELAVGQKVLLVGLLTGVQAGTDHSDTASVTAEAAYSGTVVSDSDPWNAKLAALPPIIAIAGDPLSPADAKPWLLSGAALLLLAAGVAAYGVRRRQLVPVTNTTRKER</sequence>
<dbReference type="InterPro" id="IPR032300">
    <property type="entry name" value="Antigen_C"/>
</dbReference>
<evidence type="ECO:0000259" key="3">
    <source>
        <dbReference type="Pfam" id="PF17998"/>
    </source>
</evidence>